<dbReference type="Proteomes" id="UP001145087">
    <property type="component" value="Unassembled WGS sequence"/>
</dbReference>
<keyword evidence="3" id="KW-1185">Reference proteome</keyword>
<feature type="coiled-coil region" evidence="1">
    <location>
        <begin position="549"/>
        <end position="580"/>
    </location>
</feature>
<evidence type="ECO:0000313" key="3">
    <source>
        <dbReference type="Proteomes" id="UP001145087"/>
    </source>
</evidence>
<gene>
    <name evidence="2" type="ORF">OU798_02730</name>
</gene>
<protein>
    <submittedName>
        <fullName evidence="2">Pentapeptide repeat-containing protein</fullName>
    </submittedName>
</protein>
<dbReference type="AlphaFoldDB" id="A0A9X3J5A7"/>
<evidence type="ECO:0000313" key="2">
    <source>
        <dbReference type="EMBL" id="MCY1719236.1"/>
    </source>
</evidence>
<organism evidence="2 3">
    <name type="scientific">Draconibacterium aestuarii</name>
    <dbReference type="NCBI Taxonomy" id="2998507"/>
    <lineage>
        <taxon>Bacteria</taxon>
        <taxon>Pseudomonadati</taxon>
        <taxon>Bacteroidota</taxon>
        <taxon>Bacteroidia</taxon>
        <taxon>Marinilabiliales</taxon>
        <taxon>Prolixibacteraceae</taxon>
        <taxon>Draconibacterium</taxon>
    </lineage>
</organism>
<keyword evidence="1" id="KW-0175">Coiled coil</keyword>
<comment type="caution">
    <text evidence="2">The sequence shown here is derived from an EMBL/GenBank/DDBJ whole genome shotgun (WGS) entry which is preliminary data.</text>
</comment>
<accession>A0A9X3J5A7</accession>
<proteinExistence type="predicted"/>
<name>A0A9X3J5A7_9BACT</name>
<evidence type="ECO:0000256" key="1">
    <source>
        <dbReference type="SAM" id="Coils"/>
    </source>
</evidence>
<sequence length="604" mass="69968">MCKYTYENSGSSRYGKACIYPELYSHYSEDLDDKLLIDGEGYCIFHSTNNKWKIENDFESRFRRLISTITSINSTLDFLKRDYCFSGFHFPDYESFIIENIDLYGSVDLSYATFDSPFLFSNIEFSSLNLLGSIFNETLSFKDVNFKNSLYSDNAVFQNGLTFFRCNIQRNLLFNNCNFNNLKSIYSCEIGIKECKNIHYLSFSSSTILSRVFVRDSSVELELNFDNCTIENEFLFEQNEINGTLSFIETEFTLKENPNPFNSSTHFENNSLSNLGRIIFKGRIPQDDMIKNEMTLHFKNKPEGLILFENFNLNKIRPSFKSKIPEFEKEGIVKIGDGCRKYNCETEVYTIEANKATQTLILDIVKVFCNYFELQESTNLGVEIIERNRNLIRYFYFTDEDITKNEFLKKINETEYNLWETFSSLSTYSSNTVAEIEKKNLLVDIGGLFLKLGNYYQNGITYKEDVQKVLNSISAKERIHIDSTKGLTINIHQGESIIETKELYDIILNGIKTPTLIPKIKLVMKIGEQHIHGDVKQLINADNFFEGNKQISSKDKSSLEKELNEILNELSKEEKESKLERFTKKWAGTISEVATPMLKGLLMP</sequence>
<dbReference type="RefSeq" id="WP_343331571.1">
    <property type="nucleotide sequence ID" value="NZ_JAPOHD010000005.1"/>
</dbReference>
<dbReference type="EMBL" id="JAPOHD010000005">
    <property type="protein sequence ID" value="MCY1719236.1"/>
    <property type="molecule type" value="Genomic_DNA"/>
</dbReference>
<reference evidence="2" key="1">
    <citation type="submission" date="2022-11" db="EMBL/GenBank/DDBJ databases">
        <title>Marilongibacter aestuarii gen. nov., sp. nov., isolated from tidal flat sediment.</title>
        <authorList>
            <person name="Jiayan W."/>
        </authorList>
    </citation>
    <scope>NUCLEOTIDE SEQUENCE</scope>
    <source>
        <strain evidence="2">Z1-6</strain>
    </source>
</reference>